<sequence>MFEDELYALSHARLLTELAEAGVGLAQARADLREIIADHPDLQERLPELEGRLDYYDAEEAVFAAISGPGS</sequence>
<evidence type="ECO:0000313" key="2">
    <source>
        <dbReference type="Proteomes" id="UP001589890"/>
    </source>
</evidence>
<name>A0ABV6QFW2_9ACTN</name>
<protein>
    <recommendedName>
        <fullName evidence="3">DUF2795 domain-containing protein</fullName>
    </recommendedName>
</protein>
<comment type="caution">
    <text evidence="1">The sequence shown here is derived from an EMBL/GenBank/DDBJ whole genome shotgun (WGS) entry which is preliminary data.</text>
</comment>
<proteinExistence type="predicted"/>
<keyword evidence="2" id="KW-1185">Reference proteome</keyword>
<gene>
    <name evidence="1" type="ORF">ACFFGN_05580</name>
</gene>
<evidence type="ECO:0000313" key="1">
    <source>
        <dbReference type="EMBL" id="MFC0623524.1"/>
    </source>
</evidence>
<reference evidence="1 2" key="1">
    <citation type="submission" date="2024-09" db="EMBL/GenBank/DDBJ databases">
        <authorList>
            <person name="Sun Q."/>
            <person name="Mori K."/>
        </authorList>
    </citation>
    <scope>NUCLEOTIDE SEQUENCE [LARGE SCALE GENOMIC DNA]</scope>
    <source>
        <strain evidence="1 2">CGMCC 1.15906</strain>
    </source>
</reference>
<accession>A0ABV6QFW2</accession>
<dbReference type="EMBL" id="JBHLTC010000006">
    <property type="protein sequence ID" value="MFC0623524.1"/>
    <property type="molecule type" value="Genomic_DNA"/>
</dbReference>
<dbReference type="Proteomes" id="UP001589890">
    <property type="component" value="Unassembled WGS sequence"/>
</dbReference>
<evidence type="ECO:0008006" key="3">
    <source>
        <dbReference type="Google" id="ProtNLM"/>
    </source>
</evidence>
<dbReference type="RefSeq" id="WP_380044230.1">
    <property type="nucleotide sequence ID" value="NZ_JBHLTC010000006.1"/>
</dbReference>
<organism evidence="1 2">
    <name type="scientific">Kribbella deserti</name>
    <dbReference type="NCBI Taxonomy" id="1926257"/>
    <lineage>
        <taxon>Bacteria</taxon>
        <taxon>Bacillati</taxon>
        <taxon>Actinomycetota</taxon>
        <taxon>Actinomycetes</taxon>
        <taxon>Propionibacteriales</taxon>
        <taxon>Kribbellaceae</taxon>
        <taxon>Kribbella</taxon>
    </lineage>
</organism>